<keyword evidence="3" id="KW-1185">Reference proteome</keyword>
<feature type="domain" description="Integrase catalytic" evidence="1">
    <location>
        <begin position="130"/>
        <end position="249"/>
    </location>
</feature>
<dbReference type="PANTHER" id="PTHR35004">
    <property type="entry name" value="TRANSPOSASE RV3428C-RELATED"/>
    <property type="match status" value="1"/>
</dbReference>
<dbReference type="EMBL" id="JAAKZI010000014">
    <property type="protein sequence ID" value="NGN83685.1"/>
    <property type="molecule type" value="Genomic_DNA"/>
</dbReference>
<dbReference type="PANTHER" id="PTHR35004:SF8">
    <property type="entry name" value="TRANSPOSASE RV3428C-RELATED"/>
    <property type="match status" value="1"/>
</dbReference>
<evidence type="ECO:0000313" key="2">
    <source>
        <dbReference type="EMBL" id="NGN83685.1"/>
    </source>
</evidence>
<sequence length="249" mass="27518">MADYRAIMTLLLQGRSYRQIVDAVGCSHRDVSAARKTIDDRGLGAAALAEMSDVEVAGLFPDGRSKVSAGYDLPDFAQVVKSMKANPHFTLLQAWRTYVGARSVLRKYGYAQFCHLFGGYAVQNDLVATLHHEPGMAMFVDWAGDTIPISDAVAGKSVKAYLFVAVLPFSGYVFCQAFTDMRVEAWVNAHVCAFMFYQGIPQIVVPDNTLTATHRKVKGDPARFVNDRYRQMADHYGTAIVPARVRAPR</sequence>
<dbReference type="Proteomes" id="UP000479226">
    <property type="component" value="Unassembled WGS sequence"/>
</dbReference>
<protein>
    <submittedName>
        <fullName evidence="2">Transposase family protein</fullName>
    </submittedName>
</protein>
<dbReference type="SUPFAM" id="SSF53098">
    <property type="entry name" value="Ribonuclease H-like"/>
    <property type="match status" value="1"/>
</dbReference>
<accession>A0ABX0DD16</accession>
<evidence type="ECO:0000259" key="1">
    <source>
        <dbReference type="PROSITE" id="PS50994"/>
    </source>
</evidence>
<dbReference type="RefSeq" id="WP_165181871.1">
    <property type="nucleotide sequence ID" value="NZ_JAAKZI010000014.1"/>
</dbReference>
<reference evidence="2 3" key="1">
    <citation type="submission" date="2020-02" db="EMBL/GenBank/DDBJ databases">
        <title>Genome sequence of the type strain DSM 27180 of Arthrobacter silviterrae.</title>
        <authorList>
            <person name="Gao J."/>
            <person name="Sun J."/>
        </authorList>
    </citation>
    <scope>NUCLEOTIDE SEQUENCE [LARGE SCALE GENOMIC DNA]</scope>
    <source>
        <strain evidence="2 3">DSM 27180</strain>
    </source>
</reference>
<name>A0ABX0DD16_9MICC</name>
<comment type="caution">
    <text evidence="2">The sequence shown here is derived from an EMBL/GenBank/DDBJ whole genome shotgun (WGS) entry which is preliminary data.</text>
</comment>
<organism evidence="2 3">
    <name type="scientific">Arthrobacter silviterrae</name>
    <dbReference type="NCBI Taxonomy" id="2026658"/>
    <lineage>
        <taxon>Bacteria</taxon>
        <taxon>Bacillati</taxon>
        <taxon>Actinomycetota</taxon>
        <taxon>Actinomycetes</taxon>
        <taxon>Micrococcales</taxon>
        <taxon>Micrococcaceae</taxon>
        <taxon>Arthrobacter</taxon>
    </lineage>
</organism>
<gene>
    <name evidence="2" type="ORF">G6N77_09475</name>
</gene>
<dbReference type="InterPro" id="IPR012337">
    <property type="entry name" value="RNaseH-like_sf"/>
</dbReference>
<evidence type="ECO:0000313" key="3">
    <source>
        <dbReference type="Proteomes" id="UP000479226"/>
    </source>
</evidence>
<dbReference type="PROSITE" id="PS50994">
    <property type="entry name" value="INTEGRASE"/>
    <property type="match status" value="1"/>
</dbReference>
<feature type="non-terminal residue" evidence="2">
    <location>
        <position position="249"/>
    </location>
</feature>
<dbReference type="InterPro" id="IPR001584">
    <property type="entry name" value="Integrase_cat-core"/>
</dbReference>
<dbReference type="Pfam" id="PF00665">
    <property type="entry name" value="rve"/>
    <property type="match status" value="1"/>
</dbReference>
<proteinExistence type="predicted"/>